<reference evidence="1" key="2">
    <citation type="submission" date="2020-09" db="EMBL/GenBank/DDBJ databases">
        <authorList>
            <person name="Sun Q."/>
            <person name="Zhou Y."/>
        </authorList>
    </citation>
    <scope>NUCLEOTIDE SEQUENCE</scope>
    <source>
        <strain evidence="1">CGMCC 1.15330</strain>
    </source>
</reference>
<name>A0A916T3I6_9SPHN</name>
<keyword evidence="2" id="KW-1185">Reference proteome</keyword>
<evidence type="ECO:0000313" key="1">
    <source>
        <dbReference type="EMBL" id="GGB30401.1"/>
    </source>
</evidence>
<comment type="caution">
    <text evidence="1">The sequence shown here is derived from an EMBL/GenBank/DDBJ whole genome shotgun (WGS) entry which is preliminary data.</text>
</comment>
<dbReference type="Proteomes" id="UP000623067">
    <property type="component" value="Unassembled WGS sequence"/>
</dbReference>
<dbReference type="EMBL" id="BMIH01000002">
    <property type="protein sequence ID" value="GGB30401.1"/>
    <property type="molecule type" value="Genomic_DNA"/>
</dbReference>
<protein>
    <recommendedName>
        <fullName evidence="3">Terminase</fullName>
    </recommendedName>
</protein>
<reference evidence="1" key="1">
    <citation type="journal article" date="2014" name="Int. J. Syst. Evol. Microbiol.">
        <title>Complete genome sequence of Corynebacterium casei LMG S-19264T (=DSM 44701T), isolated from a smear-ripened cheese.</title>
        <authorList>
            <consortium name="US DOE Joint Genome Institute (JGI-PGF)"/>
            <person name="Walter F."/>
            <person name="Albersmeier A."/>
            <person name="Kalinowski J."/>
            <person name="Ruckert C."/>
        </authorList>
    </citation>
    <scope>NUCLEOTIDE SEQUENCE</scope>
    <source>
        <strain evidence="1">CGMCC 1.15330</strain>
    </source>
</reference>
<accession>A0A916T3I6</accession>
<dbReference type="AlphaFoldDB" id="A0A916T3I6"/>
<evidence type="ECO:0008006" key="3">
    <source>
        <dbReference type="Google" id="ProtNLM"/>
    </source>
</evidence>
<evidence type="ECO:0000313" key="2">
    <source>
        <dbReference type="Proteomes" id="UP000623067"/>
    </source>
</evidence>
<sequence length="166" mass="17419">MVVRPFLRAGEAGMKGDAGAPGAAGAAKAASLRRTGGGAGQAVRARFLELLIETGNVRTAAARVEVPLSTVMSWQAQDIDFAAGWAAAWDHSYMLLHSDLFAQAAGTNDAGRKLDVSLSLNLLKRRDALAAAQVTGSGVEPVRVPLLRAQSELLRRIAAMRAEAQE</sequence>
<proteinExistence type="predicted"/>
<organism evidence="1 2">
    <name type="scientific">Sphingomonas metalli</name>
    <dbReference type="NCBI Taxonomy" id="1779358"/>
    <lineage>
        <taxon>Bacteria</taxon>
        <taxon>Pseudomonadati</taxon>
        <taxon>Pseudomonadota</taxon>
        <taxon>Alphaproteobacteria</taxon>
        <taxon>Sphingomonadales</taxon>
        <taxon>Sphingomonadaceae</taxon>
        <taxon>Sphingomonas</taxon>
    </lineage>
</organism>
<gene>
    <name evidence="1" type="ORF">GCM10011380_19860</name>
</gene>